<keyword evidence="2" id="KW-1185">Reference proteome</keyword>
<reference evidence="1 2" key="1">
    <citation type="submission" date="2018-01" db="EMBL/GenBank/DDBJ databases">
        <title>Whole genome analyses suggest that Burkholderia sensu lato contains two further novel genera in the rhizoxinica-symbiotica group Mycetohabitans gen. nov., and Trinickia gen. nov.: implications for the evolution of diazotrophy and nodulation in the Burkholderiaceae.</title>
        <authorList>
            <person name="Estrada-de los Santos P."/>
            <person name="Palmer M."/>
            <person name="Chavez-Ramirez B."/>
            <person name="Beukes C."/>
            <person name="Steenkamp E.T."/>
            <person name="Hirsch A.M."/>
            <person name="Manyaka P."/>
            <person name="Maluk M."/>
            <person name="Lafos M."/>
            <person name="Crook M."/>
            <person name="Gross E."/>
            <person name="Simon M.F."/>
            <person name="Bueno dos Reis Junior F."/>
            <person name="Poole P.S."/>
            <person name="Venter S.N."/>
            <person name="James E.K."/>
        </authorList>
    </citation>
    <scope>NUCLEOTIDE SEQUENCE [LARGE SCALE GENOMIC DNA]</scope>
    <source>
        <strain evidence="1 2">GIMN1.004</strain>
    </source>
</reference>
<organism evidence="1 2">
    <name type="scientific">Trinickia dabaoshanensis</name>
    <dbReference type="NCBI Taxonomy" id="564714"/>
    <lineage>
        <taxon>Bacteria</taxon>
        <taxon>Pseudomonadati</taxon>
        <taxon>Pseudomonadota</taxon>
        <taxon>Betaproteobacteria</taxon>
        <taxon>Burkholderiales</taxon>
        <taxon>Burkholderiaceae</taxon>
        <taxon>Trinickia</taxon>
    </lineage>
</organism>
<dbReference type="EMBL" id="PNYA01000012">
    <property type="protein sequence ID" value="PMS19074.1"/>
    <property type="molecule type" value="Genomic_DNA"/>
</dbReference>
<dbReference type="OrthoDB" id="6563456at2"/>
<evidence type="ECO:0000313" key="1">
    <source>
        <dbReference type="EMBL" id="PMS19074.1"/>
    </source>
</evidence>
<comment type="caution">
    <text evidence="1">The sequence shown here is derived from an EMBL/GenBank/DDBJ whole genome shotgun (WGS) entry which is preliminary data.</text>
</comment>
<proteinExistence type="predicted"/>
<protein>
    <submittedName>
        <fullName evidence="1">Uncharacterized protein</fullName>
    </submittedName>
</protein>
<evidence type="ECO:0000313" key="2">
    <source>
        <dbReference type="Proteomes" id="UP000235616"/>
    </source>
</evidence>
<gene>
    <name evidence="1" type="ORF">C0Z18_14710</name>
</gene>
<dbReference type="Proteomes" id="UP000235616">
    <property type="component" value="Unassembled WGS sequence"/>
</dbReference>
<dbReference type="RefSeq" id="WP_102646156.1">
    <property type="nucleotide sequence ID" value="NZ_PNYA01000012.1"/>
</dbReference>
<name>A0A2N7VPH3_9BURK</name>
<sequence length="124" mass="13606">MAPESNAALPQFDRPFRLFAADDRVLAQNAAGKVIDIGEISCHPDGACRIALDVDALDSGPQRDARAALQALVPLLTYDYLDGLFTSEADARFEGLLETLPHLEFTLAETVPRELVDRRPPELF</sequence>
<dbReference type="AlphaFoldDB" id="A0A2N7VPH3"/>
<accession>A0A2N7VPH3</accession>